<dbReference type="PROSITE" id="PS50850">
    <property type="entry name" value="MFS"/>
    <property type="match status" value="1"/>
</dbReference>
<evidence type="ECO:0000256" key="2">
    <source>
        <dbReference type="ARBA" id="ARBA00010992"/>
    </source>
</evidence>
<accession>M2ZV83</accession>
<dbReference type="PANTHER" id="PTHR48022">
    <property type="entry name" value="PLASTIDIC GLUCOSE TRANSPORTER 4"/>
    <property type="match status" value="1"/>
</dbReference>
<dbReference type="HOGENOM" id="CLU_001265_11_5_1"/>
<feature type="transmembrane region" description="Helical" evidence="9">
    <location>
        <begin position="139"/>
        <end position="161"/>
    </location>
</feature>
<feature type="transmembrane region" description="Helical" evidence="9">
    <location>
        <begin position="459"/>
        <end position="477"/>
    </location>
</feature>
<evidence type="ECO:0000256" key="9">
    <source>
        <dbReference type="SAM" id="Phobius"/>
    </source>
</evidence>
<dbReference type="InterPro" id="IPR036259">
    <property type="entry name" value="MFS_trans_sf"/>
</dbReference>
<keyword evidence="12" id="KW-1185">Reference proteome</keyword>
<dbReference type="RefSeq" id="XP_007926297.1">
    <property type="nucleotide sequence ID" value="XM_007928106.1"/>
</dbReference>
<keyword evidence="3 8" id="KW-0813">Transport</keyword>
<feature type="transmembrane region" description="Helical" evidence="9">
    <location>
        <begin position="287"/>
        <end position="305"/>
    </location>
</feature>
<gene>
    <name evidence="11" type="ORF">MYCFIDRAFT_136338</name>
</gene>
<feature type="transmembrane region" description="Helical" evidence="9">
    <location>
        <begin position="354"/>
        <end position="373"/>
    </location>
</feature>
<feature type="domain" description="Major facilitator superfamily (MFS) profile" evidence="10">
    <location>
        <begin position="35"/>
        <end position="481"/>
    </location>
</feature>
<dbReference type="PROSITE" id="PS00217">
    <property type="entry name" value="SUGAR_TRANSPORT_2"/>
    <property type="match status" value="1"/>
</dbReference>
<dbReference type="OrthoDB" id="6612291at2759"/>
<dbReference type="InterPro" id="IPR050360">
    <property type="entry name" value="MFS_Sugar_Transporters"/>
</dbReference>
<evidence type="ECO:0000256" key="3">
    <source>
        <dbReference type="ARBA" id="ARBA00022448"/>
    </source>
</evidence>
<evidence type="ECO:0000256" key="8">
    <source>
        <dbReference type="RuleBase" id="RU003346"/>
    </source>
</evidence>
<evidence type="ECO:0000313" key="12">
    <source>
        <dbReference type="Proteomes" id="UP000016932"/>
    </source>
</evidence>
<proteinExistence type="inferred from homology"/>
<dbReference type="PANTHER" id="PTHR48022:SF5">
    <property type="entry name" value="ALPHA-GLUCOSIDES PERMEASE MPH2-RELATED"/>
    <property type="match status" value="1"/>
</dbReference>
<evidence type="ECO:0000256" key="4">
    <source>
        <dbReference type="ARBA" id="ARBA00022692"/>
    </source>
</evidence>
<dbReference type="VEuPathDB" id="FungiDB:MYCFIDRAFT_136338"/>
<dbReference type="AlphaFoldDB" id="M2ZV83"/>
<evidence type="ECO:0000256" key="7">
    <source>
        <dbReference type="ARBA" id="ARBA00026248"/>
    </source>
</evidence>
<keyword evidence="6 9" id="KW-0472">Membrane</keyword>
<reference evidence="11 12" key="1">
    <citation type="journal article" date="2012" name="PLoS Pathog.">
        <title>Diverse lifestyles and strategies of plant pathogenesis encoded in the genomes of eighteen Dothideomycetes fungi.</title>
        <authorList>
            <person name="Ohm R.A."/>
            <person name="Feau N."/>
            <person name="Henrissat B."/>
            <person name="Schoch C.L."/>
            <person name="Horwitz B.A."/>
            <person name="Barry K.W."/>
            <person name="Condon B.J."/>
            <person name="Copeland A.C."/>
            <person name="Dhillon B."/>
            <person name="Glaser F."/>
            <person name="Hesse C.N."/>
            <person name="Kosti I."/>
            <person name="LaButti K."/>
            <person name="Lindquist E.A."/>
            <person name="Lucas S."/>
            <person name="Salamov A.A."/>
            <person name="Bradshaw R.E."/>
            <person name="Ciuffetti L."/>
            <person name="Hamelin R.C."/>
            <person name="Kema G.H.J."/>
            <person name="Lawrence C."/>
            <person name="Scott J.A."/>
            <person name="Spatafora J.W."/>
            <person name="Turgeon B.G."/>
            <person name="de Wit P.J.G.M."/>
            <person name="Zhong S."/>
            <person name="Goodwin S.B."/>
            <person name="Grigoriev I.V."/>
        </authorList>
    </citation>
    <scope>NUCLEOTIDE SEQUENCE [LARGE SCALE GENOMIC DNA]</scope>
    <source>
        <strain evidence="11 12">CIRAD86</strain>
    </source>
</reference>
<dbReference type="InterPro" id="IPR003663">
    <property type="entry name" value="Sugar/inositol_transpt"/>
</dbReference>
<feature type="transmembrane region" description="Helical" evidence="9">
    <location>
        <begin position="173"/>
        <end position="193"/>
    </location>
</feature>
<feature type="transmembrane region" description="Helical" evidence="9">
    <location>
        <begin position="425"/>
        <end position="447"/>
    </location>
</feature>
<evidence type="ECO:0000256" key="1">
    <source>
        <dbReference type="ARBA" id="ARBA00004141"/>
    </source>
</evidence>
<name>M2ZV83_PSEFD</name>
<dbReference type="Gene3D" id="1.20.1250.20">
    <property type="entry name" value="MFS general substrate transporter like domains"/>
    <property type="match status" value="1"/>
</dbReference>
<dbReference type="SUPFAM" id="SSF103473">
    <property type="entry name" value="MFS general substrate transporter"/>
    <property type="match status" value="1"/>
</dbReference>
<comment type="subcellular location">
    <subcellularLocation>
        <location evidence="1">Membrane</location>
        <topology evidence="1">Multi-pass membrane protein</topology>
    </subcellularLocation>
</comment>
<evidence type="ECO:0000313" key="11">
    <source>
        <dbReference type="EMBL" id="EME82914.1"/>
    </source>
</evidence>
<feature type="transmembrane region" description="Helical" evidence="9">
    <location>
        <begin position="199"/>
        <end position="222"/>
    </location>
</feature>
<feature type="transmembrane region" description="Helical" evidence="9">
    <location>
        <begin position="325"/>
        <end position="347"/>
    </location>
</feature>
<dbReference type="GO" id="GO:0005351">
    <property type="term" value="F:carbohydrate:proton symporter activity"/>
    <property type="evidence" value="ECO:0007669"/>
    <property type="project" value="TreeGrafter"/>
</dbReference>
<organism evidence="11 12">
    <name type="scientific">Pseudocercospora fijiensis (strain CIRAD86)</name>
    <name type="common">Black leaf streak disease fungus</name>
    <name type="synonym">Mycosphaerella fijiensis</name>
    <dbReference type="NCBI Taxonomy" id="383855"/>
    <lineage>
        <taxon>Eukaryota</taxon>
        <taxon>Fungi</taxon>
        <taxon>Dikarya</taxon>
        <taxon>Ascomycota</taxon>
        <taxon>Pezizomycotina</taxon>
        <taxon>Dothideomycetes</taxon>
        <taxon>Dothideomycetidae</taxon>
        <taxon>Mycosphaerellales</taxon>
        <taxon>Mycosphaerellaceae</taxon>
        <taxon>Pseudocercospora</taxon>
    </lineage>
</organism>
<dbReference type="GO" id="GO:0000023">
    <property type="term" value="P:maltose metabolic process"/>
    <property type="evidence" value="ECO:0007669"/>
    <property type="project" value="UniProtKB-KW"/>
</dbReference>
<dbReference type="InterPro" id="IPR020846">
    <property type="entry name" value="MFS_dom"/>
</dbReference>
<protein>
    <recommendedName>
        <fullName evidence="10">Major facilitator superfamily (MFS) profile domain-containing protein</fullName>
    </recommendedName>
</protein>
<evidence type="ECO:0000256" key="5">
    <source>
        <dbReference type="ARBA" id="ARBA00022989"/>
    </source>
</evidence>
<dbReference type="GO" id="GO:0016020">
    <property type="term" value="C:membrane"/>
    <property type="evidence" value="ECO:0007669"/>
    <property type="project" value="UniProtKB-SubCell"/>
</dbReference>
<keyword evidence="4 9" id="KW-0812">Transmembrane</keyword>
<dbReference type="Proteomes" id="UP000016932">
    <property type="component" value="Unassembled WGS sequence"/>
</dbReference>
<dbReference type="NCBIfam" id="TIGR00879">
    <property type="entry name" value="SP"/>
    <property type="match status" value="1"/>
</dbReference>
<keyword evidence="7" id="KW-0462">Maltose metabolism</keyword>
<dbReference type="GeneID" id="19331016"/>
<evidence type="ECO:0000256" key="6">
    <source>
        <dbReference type="ARBA" id="ARBA00023136"/>
    </source>
</evidence>
<dbReference type="InterPro" id="IPR005829">
    <property type="entry name" value="Sugar_transporter_CS"/>
</dbReference>
<feature type="transmembrane region" description="Helical" evidence="9">
    <location>
        <begin position="385"/>
        <end position="404"/>
    </location>
</feature>
<dbReference type="Pfam" id="PF00083">
    <property type="entry name" value="Sugar_tr"/>
    <property type="match status" value="1"/>
</dbReference>
<sequence>MQEAMEISLANEANDQEHTLTFWAALRLYPKGIFWAFAMATAVIMEGYDTKLIGTLYAQPAFQKAYGHRTAKGTYQISAPWQAGLNNGGAVGQFAGLLIAGYLSERYGFRRTMLVGQGLIIAFIFITFFSPNLKVLEVGLILFGVPLGFFQATSVIYALELGPLPLRAYLTNYIHQCWAFGQLLAIGVLRGLLSRTDEWAYRIPFAIQWVWPVILIPLIYLAPESPWWLVRRNRLQEARDAVKRLTSPKNVDFDIDKNIALMVVTTEHELAVEASTTYWTCFQGTNLRRTIVVMFIYCIQTLNGNPLRGYSTYFFEQAGLQTTQAFNMSIIGFAVAIVGGLSSWAFLPLAGRRTIYLIGLAIMTIIMALIGGLGIPQAHTPKSDYSWAIGSLLVISSFVYYSTIGPLTNTFCGEIPTAMLRSKSIALARSLYIISTIIANTLTPYQLNPTAWNWGAKTGFFWMGGCVISIVFAWFCIPETKDRTTAEVDYLFETKVSARKFSKTPVAFTAAVSNIEK</sequence>
<dbReference type="eggNOG" id="KOG0254">
    <property type="taxonomic scope" value="Eukaryota"/>
</dbReference>
<keyword evidence="5 9" id="KW-1133">Transmembrane helix</keyword>
<dbReference type="KEGG" id="pfj:MYCFIDRAFT_136338"/>
<evidence type="ECO:0000259" key="10">
    <source>
        <dbReference type="PROSITE" id="PS50850"/>
    </source>
</evidence>
<feature type="transmembrane region" description="Helical" evidence="9">
    <location>
        <begin position="114"/>
        <end position="133"/>
    </location>
</feature>
<dbReference type="FunFam" id="1.20.1250.20:FF:000078">
    <property type="entry name" value="MFS maltose transporter, putative"/>
    <property type="match status" value="1"/>
</dbReference>
<dbReference type="InterPro" id="IPR005828">
    <property type="entry name" value="MFS_sugar_transport-like"/>
</dbReference>
<dbReference type="EMBL" id="KB446558">
    <property type="protein sequence ID" value="EME82914.1"/>
    <property type="molecule type" value="Genomic_DNA"/>
</dbReference>
<comment type="similarity">
    <text evidence="2 8">Belongs to the major facilitator superfamily. Sugar transporter (TC 2.A.1.1) family.</text>
</comment>